<dbReference type="InterPro" id="IPR037475">
    <property type="entry name" value="Sos7"/>
</dbReference>
<dbReference type="PANTHER" id="PTHR37329">
    <property type="entry name" value="KINETOCHORE PROTEIN SOS7"/>
    <property type="match status" value="1"/>
</dbReference>
<sequence length="351" mass="40452">MSQLDTNLVSQVSQDLAKLKSSPLHLLAWHHDYGRQLGLLEGSPASDDAIDLPLHPVGLQQELIRYKGYLDRLKNNYIQLESRRQLAHIILQDPPKYPTKQDLEQLERDNFVLKEQLYEVDSRLKQMKSKLEYSITSLAQEYTLTRSRVEDFSNILEEIERMTNEQQRIEGFFDQLQKTRTEDEIRAMLNEQKAELEEATKVLDSHNDVISSEEFSIYEHESDVQALETKLKHLQSRAKQAIDRSASKDLKVEERGLWYIHTTKDCYTTFGIHNVTRDFDHEIIVDYTSGDKLTFTLDPLTKLIASIHVDNPRLKIADLQSVAKDHTMDDTGATVMLEVLARIKSVKAAAS</sequence>
<accession>A0A1X2GPC0</accession>
<dbReference type="Pfam" id="PF20882">
    <property type="entry name" value="Sos7"/>
    <property type="match status" value="1"/>
</dbReference>
<evidence type="ECO:0000313" key="3">
    <source>
        <dbReference type="EMBL" id="ORX58279.1"/>
    </source>
</evidence>
<reference evidence="3 4" key="1">
    <citation type="submission" date="2016-07" db="EMBL/GenBank/DDBJ databases">
        <title>Pervasive Adenine N6-methylation of Active Genes in Fungi.</title>
        <authorList>
            <consortium name="DOE Joint Genome Institute"/>
            <person name="Mondo S.J."/>
            <person name="Dannebaum R.O."/>
            <person name="Kuo R.C."/>
            <person name="Labutti K."/>
            <person name="Haridas S."/>
            <person name="Kuo A."/>
            <person name="Salamov A."/>
            <person name="Ahrendt S.R."/>
            <person name="Lipzen A."/>
            <person name="Sullivan W."/>
            <person name="Andreopoulos W.B."/>
            <person name="Clum A."/>
            <person name="Lindquist E."/>
            <person name="Daum C."/>
            <person name="Ramamoorthy G.K."/>
            <person name="Gryganskyi A."/>
            <person name="Culley D."/>
            <person name="Magnuson J.K."/>
            <person name="James T.Y."/>
            <person name="O'Malley M.A."/>
            <person name="Stajich J.E."/>
            <person name="Spatafora J.W."/>
            <person name="Visel A."/>
            <person name="Grigoriev I.V."/>
        </authorList>
    </citation>
    <scope>NUCLEOTIDE SEQUENCE [LARGE SCALE GENOMIC DNA]</scope>
    <source>
        <strain evidence="3 4">NRRL 3301</strain>
    </source>
</reference>
<dbReference type="PANTHER" id="PTHR37329:SF1">
    <property type="entry name" value="KINETOCHORE PROTEIN SOS7"/>
    <property type="match status" value="1"/>
</dbReference>
<keyword evidence="4" id="KW-1185">Reference proteome</keyword>
<name>A0A1X2GPC0_9FUNG</name>
<feature type="domain" description="Kinetochore protein Sos7 coiled-coil" evidence="2">
    <location>
        <begin position="69"/>
        <end position="142"/>
    </location>
</feature>
<dbReference type="AlphaFoldDB" id="A0A1X2GPC0"/>
<feature type="coiled-coil region" evidence="1">
    <location>
        <begin position="182"/>
        <end position="244"/>
    </location>
</feature>
<evidence type="ECO:0000256" key="1">
    <source>
        <dbReference type="SAM" id="Coils"/>
    </source>
</evidence>
<evidence type="ECO:0000259" key="2">
    <source>
        <dbReference type="Pfam" id="PF20882"/>
    </source>
</evidence>
<proteinExistence type="predicted"/>
<protein>
    <recommendedName>
        <fullName evidence="2">Kinetochore protein Sos7 coiled-coil domain-containing protein</fullName>
    </recommendedName>
</protein>
<gene>
    <name evidence="3" type="ORF">DM01DRAFT_1405893</name>
</gene>
<dbReference type="GO" id="GO:0051315">
    <property type="term" value="P:attachment of mitotic spindle microtubules to kinetochore"/>
    <property type="evidence" value="ECO:0007669"/>
    <property type="project" value="TreeGrafter"/>
</dbReference>
<dbReference type="GO" id="GO:0000776">
    <property type="term" value="C:kinetochore"/>
    <property type="evidence" value="ECO:0007669"/>
    <property type="project" value="InterPro"/>
</dbReference>
<dbReference type="Proteomes" id="UP000242146">
    <property type="component" value="Unassembled WGS sequence"/>
</dbReference>
<dbReference type="GO" id="GO:0034501">
    <property type="term" value="P:protein localization to kinetochore"/>
    <property type="evidence" value="ECO:0007669"/>
    <property type="project" value="InterPro"/>
</dbReference>
<dbReference type="OrthoDB" id="18959at2759"/>
<dbReference type="STRING" id="101127.A0A1X2GPC0"/>
<organism evidence="3 4">
    <name type="scientific">Hesseltinella vesiculosa</name>
    <dbReference type="NCBI Taxonomy" id="101127"/>
    <lineage>
        <taxon>Eukaryota</taxon>
        <taxon>Fungi</taxon>
        <taxon>Fungi incertae sedis</taxon>
        <taxon>Mucoromycota</taxon>
        <taxon>Mucoromycotina</taxon>
        <taxon>Mucoromycetes</taxon>
        <taxon>Mucorales</taxon>
        <taxon>Cunninghamellaceae</taxon>
        <taxon>Hesseltinella</taxon>
    </lineage>
</organism>
<dbReference type="EMBL" id="MCGT01000007">
    <property type="protein sequence ID" value="ORX58279.1"/>
    <property type="molecule type" value="Genomic_DNA"/>
</dbReference>
<keyword evidence="1" id="KW-0175">Coiled coil</keyword>
<dbReference type="InterPro" id="IPR048781">
    <property type="entry name" value="Sos7_CC"/>
</dbReference>
<comment type="caution">
    <text evidence="3">The sequence shown here is derived from an EMBL/GenBank/DDBJ whole genome shotgun (WGS) entry which is preliminary data.</text>
</comment>
<evidence type="ECO:0000313" key="4">
    <source>
        <dbReference type="Proteomes" id="UP000242146"/>
    </source>
</evidence>